<organism evidence="6 7">
    <name type="scientific">Thlaspi arvense</name>
    <name type="common">Field penny-cress</name>
    <dbReference type="NCBI Taxonomy" id="13288"/>
    <lineage>
        <taxon>Eukaryota</taxon>
        <taxon>Viridiplantae</taxon>
        <taxon>Streptophyta</taxon>
        <taxon>Embryophyta</taxon>
        <taxon>Tracheophyta</taxon>
        <taxon>Spermatophyta</taxon>
        <taxon>Magnoliopsida</taxon>
        <taxon>eudicotyledons</taxon>
        <taxon>Gunneridae</taxon>
        <taxon>Pentapetalae</taxon>
        <taxon>rosids</taxon>
        <taxon>malvids</taxon>
        <taxon>Brassicales</taxon>
        <taxon>Brassicaceae</taxon>
        <taxon>Thlaspideae</taxon>
        <taxon>Thlaspi</taxon>
    </lineage>
</organism>
<evidence type="ECO:0000313" key="6">
    <source>
        <dbReference type="EMBL" id="CAH2079432.1"/>
    </source>
</evidence>
<gene>
    <name evidence="6" type="ORF">TAV2_LOCUS25587</name>
</gene>
<evidence type="ECO:0000256" key="4">
    <source>
        <dbReference type="RuleBase" id="RU361169"/>
    </source>
</evidence>
<accession>A0AAU9T9Q3</accession>
<evidence type="ECO:0000256" key="3">
    <source>
        <dbReference type="ARBA" id="ARBA00023295"/>
    </source>
</evidence>
<evidence type="ECO:0000313" key="7">
    <source>
        <dbReference type="Proteomes" id="UP000836841"/>
    </source>
</evidence>
<name>A0AAU9T9Q3_THLAR</name>
<keyword evidence="3 4" id="KW-0326">Glycosidase</keyword>
<dbReference type="Gene3D" id="2.160.20.10">
    <property type="entry name" value="Single-stranded right-handed beta-helix, Pectin lyase-like"/>
    <property type="match status" value="1"/>
</dbReference>
<dbReference type="InterPro" id="IPR012334">
    <property type="entry name" value="Pectin_lyas_fold"/>
</dbReference>
<evidence type="ECO:0000256" key="5">
    <source>
        <dbReference type="SAM" id="SignalP"/>
    </source>
</evidence>
<dbReference type="SUPFAM" id="SSF51126">
    <property type="entry name" value="Pectin lyase-like"/>
    <property type="match status" value="1"/>
</dbReference>
<feature type="chain" id="PRO_5043325521" evidence="5">
    <location>
        <begin position="19"/>
        <end position="133"/>
    </location>
</feature>
<protein>
    <submittedName>
        <fullName evidence="6">Uncharacterized protein</fullName>
    </submittedName>
</protein>
<dbReference type="InterPro" id="IPR000743">
    <property type="entry name" value="Glyco_hydro_28"/>
</dbReference>
<dbReference type="Pfam" id="PF00295">
    <property type="entry name" value="Glyco_hydro_28"/>
    <property type="match status" value="1"/>
</dbReference>
<sequence length="133" mass="15002">MAFKALCLSMLFVTIASTRTTNRPKVFNVKCYSAKFDGETDNANIQFVGPCKNQIEFVTKGTLFASANPRDIKKDMCINFRYINDLYISGAGTLNCQGKQFGPLNDCHKNSNCPKLAMLSLLFDFKPYYNEKI</sequence>
<keyword evidence="7" id="KW-1185">Reference proteome</keyword>
<dbReference type="GO" id="GO:0004650">
    <property type="term" value="F:polygalacturonase activity"/>
    <property type="evidence" value="ECO:0007669"/>
    <property type="project" value="InterPro"/>
</dbReference>
<proteinExistence type="inferred from homology"/>
<dbReference type="AlphaFoldDB" id="A0AAU9T9Q3"/>
<keyword evidence="2 4" id="KW-0378">Hydrolase</keyword>
<feature type="signal peptide" evidence="5">
    <location>
        <begin position="1"/>
        <end position="18"/>
    </location>
</feature>
<dbReference type="Proteomes" id="UP000836841">
    <property type="component" value="Chromosome 7"/>
</dbReference>
<dbReference type="EMBL" id="OU466863">
    <property type="protein sequence ID" value="CAH2079432.1"/>
    <property type="molecule type" value="Genomic_DNA"/>
</dbReference>
<reference evidence="6 7" key="1">
    <citation type="submission" date="2022-03" db="EMBL/GenBank/DDBJ databases">
        <authorList>
            <person name="Nunn A."/>
            <person name="Chopra R."/>
            <person name="Nunn A."/>
            <person name="Contreras Garrido A."/>
        </authorList>
    </citation>
    <scope>NUCLEOTIDE SEQUENCE [LARGE SCALE GENOMIC DNA]</scope>
</reference>
<dbReference type="InterPro" id="IPR011050">
    <property type="entry name" value="Pectin_lyase_fold/virulence"/>
</dbReference>
<keyword evidence="5" id="KW-0732">Signal</keyword>
<evidence type="ECO:0000256" key="2">
    <source>
        <dbReference type="ARBA" id="ARBA00022801"/>
    </source>
</evidence>
<comment type="similarity">
    <text evidence="1 4">Belongs to the glycosyl hydrolase 28 family.</text>
</comment>
<dbReference type="GO" id="GO:0005975">
    <property type="term" value="P:carbohydrate metabolic process"/>
    <property type="evidence" value="ECO:0007669"/>
    <property type="project" value="InterPro"/>
</dbReference>
<evidence type="ECO:0000256" key="1">
    <source>
        <dbReference type="ARBA" id="ARBA00008834"/>
    </source>
</evidence>